<dbReference type="InterPro" id="IPR035965">
    <property type="entry name" value="PAS-like_dom_sf"/>
</dbReference>
<dbReference type="SMART" id="SM00091">
    <property type="entry name" value="PAS"/>
    <property type="match status" value="1"/>
</dbReference>
<organism evidence="2 3">
    <name type="scientific">Actinomycetospora chibensis</name>
    <dbReference type="NCBI Taxonomy" id="663606"/>
    <lineage>
        <taxon>Bacteria</taxon>
        <taxon>Bacillati</taxon>
        <taxon>Actinomycetota</taxon>
        <taxon>Actinomycetes</taxon>
        <taxon>Pseudonocardiales</taxon>
        <taxon>Pseudonocardiaceae</taxon>
        <taxon>Actinomycetospora</taxon>
    </lineage>
</organism>
<name>A0ABV9RNM7_9PSEU</name>
<evidence type="ECO:0000313" key="3">
    <source>
        <dbReference type="Proteomes" id="UP001595909"/>
    </source>
</evidence>
<feature type="domain" description="PAS" evidence="1">
    <location>
        <begin position="32"/>
        <end position="100"/>
    </location>
</feature>
<gene>
    <name evidence="2" type="ORF">ACFPEL_20075</name>
</gene>
<dbReference type="InterPro" id="IPR013978">
    <property type="entry name" value="MEKHLA"/>
</dbReference>
<dbReference type="RefSeq" id="WP_274191258.1">
    <property type="nucleotide sequence ID" value="NZ_BAABHN010000041.1"/>
</dbReference>
<reference evidence="3" key="1">
    <citation type="journal article" date="2019" name="Int. J. Syst. Evol. Microbiol.">
        <title>The Global Catalogue of Microorganisms (GCM) 10K type strain sequencing project: providing services to taxonomists for standard genome sequencing and annotation.</title>
        <authorList>
            <consortium name="The Broad Institute Genomics Platform"/>
            <consortium name="The Broad Institute Genome Sequencing Center for Infectious Disease"/>
            <person name="Wu L."/>
            <person name="Ma J."/>
        </authorList>
    </citation>
    <scope>NUCLEOTIDE SEQUENCE [LARGE SCALE GENOMIC DNA]</scope>
    <source>
        <strain evidence="3">CCUG 50347</strain>
    </source>
</reference>
<dbReference type="EMBL" id="JBHSIM010000041">
    <property type="protein sequence ID" value="MFC4834722.1"/>
    <property type="molecule type" value="Genomic_DNA"/>
</dbReference>
<proteinExistence type="predicted"/>
<dbReference type="Pfam" id="PF08670">
    <property type="entry name" value="MEKHLA"/>
    <property type="match status" value="1"/>
</dbReference>
<evidence type="ECO:0000313" key="2">
    <source>
        <dbReference type="EMBL" id="MFC4834722.1"/>
    </source>
</evidence>
<dbReference type="SUPFAM" id="SSF55785">
    <property type="entry name" value="PYP-like sensor domain (PAS domain)"/>
    <property type="match status" value="1"/>
</dbReference>
<dbReference type="Gene3D" id="3.30.450.20">
    <property type="entry name" value="PAS domain"/>
    <property type="match status" value="1"/>
</dbReference>
<protein>
    <submittedName>
        <fullName evidence="2">MEKHLA domain-containing protein</fullName>
    </submittedName>
</protein>
<evidence type="ECO:0000259" key="1">
    <source>
        <dbReference type="SMART" id="SM00091"/>
    </source>
</evidence>
<comment type="caution">
    <text evidence="2">The sequence shown here is derived from an EMBL/GenBank/DDBJ whole genome shotgun (WGS) entry which is preliminary data.</text>
</comment>
<dbReference type="Proteomes" id="UP001595909">
    <property type="component" value="Unassembled WGS sequence"/>
</dbReference>
<dbReference type="CDD" id="cd00130">
    <property type="entry name" value="PAS"/>
    <property type="match status" value="1"/>
</dbReference>
<accession>A0ABV9RNM7</accession>
<sequence length="159" mass="17962">MRSALGIFSRIEQSHRSVVGGALVPVDGDTEARERWLYEQAPFGLLAHDGGADPRFVYANLTAQRWFEYGWDDLIGRPSRQSAGPEEQAERDRLLADAARRGWSDGYRGVRVSRTGRRFRIEDVLMWNLLDDAGERCGQAALIRTCRPVVDDEHAHPDP</sequence>
<keyword evidence="3" id="KW-1185">Reference proteome</keyword>
<dbReference type="InterPro" id="IPR000014">
    <property type="entry name" value="PAS"/>
</dbReference>